<dbReference type="NCBIfam" id="TIGR03173">
    <property type="entry name" value="pbuX"/>
    <property type="match status" value="1"/>
</dbReference>
<feature type="transmembrane region" description="Helical" evidence="8">
    <location>
        <begin position="191"/>
        <end position="211"/>
    </location>
</feature>
<evidence type="ECO:0000256" key="6">
    <source>
        <dbReference type="ARBA" id="ARBA00022989"/>
    </source>
</evidence>
<keyword evidence="6 8" id="KW-1133">Transmembrane helix</keyword>
<evidence type="ECO:0000313" key="9">
    <source>
        <dbReference type="EMBL" id="MDX8335540.1"/>
    </source>
</evidence>
<feature type="transmembrane region" description="Helical" evidence="8">
    <location>
        <begin position="379"/>
        <end position="400"/>
    </location>
</feature>
<feature type="transmembrane region" description="Helical" evidence="8">
    <location>
        <begin position="106"/>
        <end position="124"/>
    </location>
</feature>
<dbReference type="InterPro" id="IPR006043">
    <property type="entry name" value="NCS2"/>
</dbReference>
<evidence type="ECO:0000313" key="10">
    <source>
        <dbReference type="Proteomes" id="UP001279681"/>
    </source>
</evidence>
<feature type="transmembrane region" description="Helical" evidence="8">
    <location>
        <begin position="81"/>
        <end position="100"/>
    </location>
</feature>
<evidence type="ECO:0000256" key="1">
    <source>
        <dbReference type="ARBA" id="ARBA00004651"/>
    </source>
</evidence>
<gene>
    <name evidence="9" type="ORF">RFV38_03335</name>
</gene>
<dbReference type="RefSeq" id="WP_320312949.1">
    <property type="nucleotide sequence ID" value="NZ_JAVIKH010000003.1"/>
</dbReference>
<dbReference type="PROSITE" id="PS01116">
    <property type="entry name" value="XANTH_URACIL_PERMASE"/>
    <property type="match status" value="1"/>
</dbReference>
<dbReference type="EMBL" id="JAVIKH010000003">
    <property type="protein sequence ID" value="MDX8335540.1"/>
    <property type="molecule type" value="Genomic_DNA"/>
</dbReference>
<dbReference type="NCBIfam" id="NF037981">
    <property type="entry name" value="NCS2_1"/>
    <property type="match status" value="1"/>
</dbReference>
<keyword evidence="7 8" id="KW-0472">Membrane</keyword>
<evidence type="ECO:0000256" key="7">
    <source>
        <dbReference type="ARBA" id="ARBA00023136"/>
    </source>
</evidence>
<keyword evidence="10" id="KW-1185">Reference proteome</keyword>
<evidence type="ECO:0000256" key="2">
    <source>
        <dbReference type="ARBA" id="ARBA00008821"/>
    </source>
</evidence>
<keyword evidence="5 8" id="KW-0812">Transmembrane</keyword>
<feature type="transmembrane region" description="Helical" evidence="8">
    <location>
        <begin position="406"/>
        <end position="427"/>
    </location>
</feature>
<accession>A0ABU4W8P7</accession>
<evidence type="ECO:0000256" key="8">
    <source>
        <dbReference type="SAM" id="Phobius"/>
    </source>
</evidence>
<dbReference type="InterPro" id="IPR017588">
    <property type="entry name" value="UacT-like"/>
</dbReference>
<feature type="transmembrane region" description="Helical" evidence="8">
    <location>
        <begin position="27"/>
        <end position="48"/>
    </location>
</feature>
<feature type="transmembrane region" description="Helical" evidence="8">
    <location>
        <begin position="318"/>
        <end position="342"/>
    </location>
</feature>
<organism evidence="9 10">
    <name type="scientific">Candidatus Cetobacterium colombiensis</name>
    <dbReference type="NCBI Taxonomy" id="3073100"/>
    <lineage>
        <taxon>Bacteria</taxon>
        <taxon>Fusobacteriati</taxon>
        <taxon>Fusobacteriota</taxon>
        <taxon>Fusobacteriia</taxon>
        <taxon>Fusobacteriales</taxon>
        <taxon>Fusobacteriaceae</taxon>
        <taxon>Cetobacterium</taxon>
    </lineage>
</organism>
<dbReference type="Pfam" id="PF00860">
    <property type="entry name" value="Xan_ur_permease"/>
    <property type="match status" value="1"/>
</dbReference>
<name>A0ABU4W8P7_9FUSO</name>
<dbReference type="PANTHER" id="PTHR42810:SF2">
    <property type="entry name" value="PURINE PERMEASE C1399.01C-RELATED"/>
    <property type="match status" value="1"/>
</dbReference>
<comment type="caution">
    <text evidence="9">The sequence shown here is derived from an EMBL/GenBank/DDBJ whole genome shotgun (WGS) entry which is preliminary data.</text>
</comment>
<evidence type="ECO:0000256" key="5">
    <source>
        <dbReference type="ARBA" id="ARBA00022692"/>
    </source>
</evidence>
<feature type="transmembrane region" description="Helical" evidence="8">
    <location>
        <begin position="231"/>
        <end position="251"/>
    </location>
</feature>
<sequence length="449" mass="46551">MKKNRSPYHLDGVPELKTALPLGLQHILAMFVSNITPIIIVAGVLGISAEQKTLLIQASMFVAGLNTLIQAYTLGPIGAKLPIVVGTSFAFVPVAISIGTRYGFEGVLGAALVGGIFEGLLGLIIKRVRKFFPPIVTGVVVLSIGLSLLPVGIKSFAGGVGAPDFGSLENLLIGTVVLITVVFFKQFTKGILSTGSIFIGTIVGFIVALILGKVNLQPLLQADYVTIPKPLMFGFAFHFDAILAMILMFIVSAVETVGDMSGVTMGGAGRETTDRELSGGILADGLGSALAAVFSVLPTTSFSQNTGIIAMTGIMSRFVVATGAMFLVVGAFIPKIGALFTIIPSSVIGGSLVMVFAMISISGINLITKDPLKGRNSVILAVSLGLGYGLGNVPEALTVFPESVKLIFGGSGIVVSGTIAVFLNIILPKEDEAVEEKTAQEIKLAKKAA</sequence>
<feature type="transmembrane region" description="Helical" evidence="8">
    <location>
        <begin position="131"/>
        <end position="153"/>
    </location>
</feature>
<comment type="similarity">
    <text evidence="2">Belongs to the nucleobase:cation symporter-2 (NCS2) (TC 2.A.40) family.</text>
</comment>
<comment type="subcellular location">
    <subcellularLocation>
        <location evidence="1">Cell membrane</location>
        <topology evidence="1">Multi-pass membrane protein</topology>
    </subcellularLocation>
</comment>
<feature type="transmembrane region" description="Helical" evidence="8">
    <location>
        <begin position="165"/>
        <end position="184"/>
    </location>
</feature>
<evidence type="ECO:0000256" key="3">
    <source>
        <dbReference type="ARBA" id="ARBA00022448"/>
    </source>
</evidence>
<dbReference type="NCBIfam" id="TIGR00801">
    <property type="entry name" value="ncs2"/>
    <property type="match status" value="1"/>
</dbReference>
<keyword evidence="4" id="KW-1003">Cell membrane</keyword>
<proteinExistence type="inferred from homology"/>
<dbReference type="Proteomes" id="UP001279681">
    <property type="component" value="Unassembled WGS sequence"/>
</dbReference>
<protein>
    <submittedName>
        <fullName evidence="9">Nucleobase:cation symporter-2 family protein</fullName>
    </submittedName>
</protein>
<dbReference type="InterPro" id="IPR006042">
    <property type="entry name" value="Xan_ur_permease"/>
</dbReference>
<dbReference type="PANTHER" id="PTHR42810">
    <property type="entry name" value="PURINE PERMEASE C1399.01C-RELATED"/>
    <property type="match status" value="1"/>
</dbReference>
<keyword evidence="3" id="KW-0813">Transport</keyword>
<reference evidence="10" key="1">
    <citation type="submission" date="2023-07" db="EMBL/GenBank/DDBJ databases">
        <authorList>
            <person name="Colorado M.A."/>
            <person name="Villamil L.M."/>
            <person name="Melo J.F."/>
            <person name="Rodriguez J.A."/>
            <person name="Ruiz R.Y."/>
        </authorList>
    </citation>
    <scope>NUCLEOTIDE SEQUENCE [LARGE SCALE GENOMIC DNA]</scope>
    <source>
        <strain evidence="10">C33</strain>
    </source>
</reference>
<evidence type="ECO:0000256" key="4">
    <source>
        <dbReference type="ARBA" id="ARBA00022475"/>
    </source>
</evidence>
<feature type="transmembrane region" description="Helical" evidence="8">
    <location>
        <begin position="348"/>
        <end position="367"/>
    </location>
</feature>